<keyword evidence="4" id="KW-0732">Signal</keyword>
<dbReference type="CDD" id="cd00054">
    <property type="entry name" value="EGF_CA"/>
    <property type="match status" value="1"/>
</dbReference>
<keyword evidence="3" id="KW-0812">Transmembrane</keyword>
<feature type="transmembrane region" description="Helical" evidence="3">
    <location>
        <begin position="91"/>
        <end position="113"/>
    </location>
</feature>
<dbReference type="Pfam" id="PF00008">
    <property type="entry name" value="EGF"/>
    <property type="match status" value="1"/>
</dbReference>
<evidence type="ECO:0000256" key="4">
    <source>
        <dbReference type="SAM" id="SignalP"/>
    </source>
</evidence>
<reference evidence="6" key="3">
    <citation type="submission" date="2025-09" db="UniProtKB">
        <authorList>
            <consortium name="Ensembl"/>
        </authorList>
    </citation>
    <scope>IDENTIFICATION</scope>
</reference>
<dbReference type="InterPro" id="IPR039051">
    <property type="entry name" value="SE-CTX-like"/>
</dbReference>
<dbReference type="AlphaFoldDB" id="A0A667ZZ93"/>
<dbReference type="PANTHER" id="PTHR40472">
    <property type="entry name" value="RICIN B-TYPE LECTIN DOMAIN-CONTAINING PROTEIN"/>
    <property type="match status" value="1"/>
</dbReference>
<keyword evidence="1" id="KW-0245">EGF-like domain</keyword>
<gene>
    <name evidence="6" type="primary">LOC115377562</name>
</gene>
<dbReference type="InterPro" id="IPR000742">
    <property type="entry name" value="EGF"/>
</dbReference>
<feature type="signal peptide" evidence="4">
    <location>
        <begin position="1"/>
        <end position="24"/>
    </location>
</feature>
<keyword evidence="3" id="KW-1133">Transmembrane helix</keyword>
<evidence type="ECO:0000259" key="5">
    <source>
        <dbReference type="PROSITE" id="PS50026"/>
    </source>
</evidence>
<reference evidence="6" key="1">
    <citation type="submission" date="2019-06" db="EMBL/GenBank/DDBJ databases">
        <authorList>
            <consortium name="Wellcome Sanger Institute Data Sharing"/>
        </authorList>
    </citation>
    <scope>NUCLEOTIDE SEQUENCE [LARGE SCALE GENOMIC DNA]</scope>
</reference>
<dbReference type="Ensembl" id="ENSMMDT00005041754.1">
    <property type="protein sequence ID" value="ENSMMDP00005040919.1"/>
    <property type="gene ID" value="ENSMMDG00005018919.1"/>
</dbReference>
<keyword evidence="7" id="KW-1185">Reference proteome</keyword>
<protein>
    <submittedName>
        <fullName evidence="6">Cephalotoxin-like protein</fullName>
    </submittedName>
</protein>
<evidence type="ECO:0000256" key="1">
    <source>
        <dbReference type="PROSITE-ProRule" id="PRU00076"/>
    </source>
</evidence>
<dbReference type="RefSeq" id="XP_029933235.1">
    <property type="nucleotide sequence ID" value="XM_030077375.1"/>
</dbReference>
<feature type="disulfide bond" evidence="1">
    <location>
        <begin position="490"/>
        <end position="499"/>
    </location>
</feature>
<keyword evidence="1" id="KW-1015">Disulfide bond</keyword>
<evidence type="ECO:0000313" key="6">
    <source>
        <dbReference type="Ensembl" id="ENSMMDP00005040919.1"/>
    </source>
</evidence>
<keyword evidence="3" id="KW-0472">Membrane</keyword>
<comment type="caution">
    <text evidence="1">Lacks conserved residue(s) required for the propagation of feature annotation.</text>
</comment>
<dbReference type="PANTHER" id="PTHR40472:SF6">
    <property type="entry name" value="RICIN B-TYPE LECTIN DOMAIN-CONTAINING PROTEIN"/>
    <property type="match status" value="1"/>
</dbReference>
<dbReference type="PROSITE" id="PS00022">
    <property type="entry name" value="EGF_1"/>
    <property type="match status" value="1"/>
</dbReference>
<dbReference type="GeneID" id="115377562"/>
<proteinExistence type="predicted"/>
<name>A0A667ZZ93_9TELE</name>
<reference evidence="6" key="2">
    <citation type="submission" date="2025-08" db="UniProtKB">
        <authorList>
            <consortium name="Ensembl"/>
        </authorList>
    </citation>
    <scope>IDENTIFICATION</scope>
</reference>
<dbReference type="SUPFAM" id="SSF57196">
    <property type="entry name" value="EGF/Laminin"/>
    <property type="match status" value="1"/>
</dbReference>
<feature type="domain" description="EGF-like" evidence="5">
    <location>
        <begin position="462"/>
        <end position="500"/>
    </location>
</feature>
<evidence type="ECO:0000256" key="3">
    <source>
        <dbReference type="SAM" id="Phobius"/>
    </source>
</evidence>
<dbReference type="GeneTree" id="ENSGT01140000282662"/>
<dbReference type="InParanoid" id="A0A667ZZ93"/>
<sequence>MAVLRVSLLLGSLILLFYWTTTSALSHDPTFSTTNSRPPTRIRRDLTYLTQEKTKEVMDTGKAALEAFKSTFDVLQETKTLSGIMEKISKFSGLVPGIGGIILSLVSMVLIFIPQESPTDQLQADLDEVNRKLDSLSMQISNLATDVEWHNYASIYSQDEVRILNAWKKLNETLESSLTAQTEEGKIRVAEMFTTFYENTGTEGSVASLYHYLTVQSTSLSKNLLQILKNKFKCDFDDVATYGFYFNSLMWRGMVLNQFYLSLIGFDPTLKAAEHTSMMKNVVKAQKEVLNYCKNNYKEYMKKDVEEIGKAHSYKDKKQIASEIKNALDKKYFWYKWVVVVYNTKQDYPDKTDGFTVIPIEEITVAVGFINKEKNDLEWSRDDFCYRAPYCSDLEQIKHMGDCYVKIVATHEYSVEFKEVPKKLMHVSQDLNFALVPDPLFKHECRSGYTSKGSFSFYYLNELDVCNEDPCMNGGTCQRMLESNDWMCDCPDDYYGKRCENGTAIQQPPKYLVPHPVPAISTIDTKLNNMQSKIEEIYSLLQQRG</sequence>
<evidence type="ECO:0000313" key="7">
    <source>
        <dbReference type="Proteomes" id="UP000472263"/>
    </source>
</evidence>
<organism evidence="6 7">
    <name type="scientific">Myripristis murdjan</name>
    <name type="common">pinecone soldierfish</name>
    <dbReference type="NCBI Taxonomy" id="586833"/>
    <lineage>
        <taxon>Eukaryota</taxon>
        <taxon>Metazoa</taxon>
        <taxon>Chordata</taxon>
        <taxon>Craniata</taxon>
        <taxon>Vertebrata</taxon>
        <taxon>Euteleostomi</taxon>
        <taxon>Actinopterygii</taxon>
        <taxon>Neopterygii</taxon>
        <taxon>Teleostei</taxon>
        <taxon>Neoteleostei</taxon>
        <taxon>Acanthomorphata</taxon>
        <taxon>Holocentriformes</taxon>
        <taxon>Holocentridae</taxon>
        <taxon>Myripristis</taxon>
    </lineage>
</organism>
<feature type="chain" id="PRO_5025374360" evidence="4">
    <location>
        <begin position="25"/>
        <end position="545"/>
    </location>
</feature>
<dbReference type="SMART" id="SM00181">
    <property type="entry name" value="EGF"/>
    <property type="match status" value="1"/>
</dbReference>
<keyword evidence="2" id="KW-0175">Coiled coil</keyword>
<dbReference type="Proteomes" id="UP000472263">
    <property type="component" value="Chromosome 19"/>
</dbReference>
<dbReference type="PROSITE" id="PS50026">
    <property type="entry name" value="EGF_3"/>
    <property type="match status" value="1"/>
</dbReference>
<feature type="disulfide bond" evidence="1">
    <location>
        <begin position="471"/>
        <end position="488"/>
    </location>
</feature>
<evidence type="ECO:0000256" key="2">
    <source>
        <dbReference type="SAM" id="Coils"/>
    </source>
</evidence>
<dbReference type="Gene3D" id="2.10.25.10">
    <property type="entry name" value="Laminin"/>
    <property type="match status" value="1"/>
</dbReference>
<accession>A0A667ZZ93</accession>
<feature type="coiled-coil region" evidence="2">
    <location>
        <begin position="119"/>
        <end position="146"/>
    </location>
</feature>